<keyword evidence="5 7" id="KW-1133">Transmembrane helix</keyword>
<keyword evidence="2 7" id="KW-0813">Transport</keyword>
<keyword evidence="3" id="KW-1003">Cell membrane</keyword>
<proteinExistence type="inferred from homology"/>
<dbReference type="SUPFAM" id="SSF161098">
    <property type="entry name" value="MetI-like"/>
    <property type="match status" value="1"/>
</dbReference>
<comment type="subcellular location">
    <subcellularLocation>
        <location evidence="1 7">Cell membrane</location>
        <topology evidence="1 7">Multi-pass membrane protein</topology>
    </subcellularLocation>
</comment>
<protein>
    <submittedName>
        <fullName evidence="9">Sugar ABC transporter permease</fullName>
    </submittedName>
</protein>
<dbReference type="AlphaFoldDB" id="A0A1Q6S9H7"/>
<sequence>MKKKKKLSLLQKRALTGFAFITPWLIGFLWFYVKSLIQAVRFSLSKMEMLESGGYTLKFTGLDNFKYALFQDPTYNQILATSIRDIVIDVPLIIFFSLFIAMICNGKFKGRTLVRAILFLPIIMNAGAINNAIEMAREAVTGGVAAVSAEAAVASGVNVDYFMNLFMDLGFPVALLDYITAAVGRIFDIVQASGVQIIIFIAALQSVPGALYEVAKIEGATGYETFWKVTFPMVSPLIITNVVYTIVDSFVDSDVVEKAYDMAFVNFDWGVSVAMSLLSSVIVIALLVIVCKLISKKVFYYN</sequence>
<feature type="transmembrane region" description="Helical" evidence="7">
    <location>
        <begin position="12"/>
        <end position="33"/>
    </location>
</feature>
<dbReference type="GO" id="GO:0005886">
    <property type="term" value="C:plasma membrane"/>
    <property type="evidence" value="ECO:0007669"/>
    <property type="project" value="UniProtKB-SubCell"/>
</dbReference>
<feature type="transmembrane region" description="Helical" evidence="7">
    <location>
        <begin position="267"/>
        <end position="290"/>
    </location>
</feature>
<dbReference type="Pfam" id="PF00528">
    <property type="entry name" value="BPD_transp_1"/>
    <property type="match status" value="1"/>
</dbReference>
<dbReference type="CDD" id="cd06261">
    <property type="entry name" value="TM_PBP2"/>
    <property type="match status" value="1"/>
</dbReference>
<dbReference type="RefSeq" id="WP_006858640.1">
    <property type="nucleotide sequence ID" value="NZ_CACRUM010000073.1"/>
</dbReference>
<dbReference type="GO" id="GO:0055085">
    <property type="term" value="P:transmembrane transport"/>
    <property type="evidence" value="ECO:0007669"/>
    <property type="project" value="InterPro"/>
</dbReference>
<dbReference type="PANTHER" id="PTHR43227">
    <property type="entry name" value="BLL4140 PROTEIN"/>
    <property type="match status" value="1"/>
</dbReference>
<dbReference type="Proteomes" id="UP000283513">
    <property type="component" value="Unassembled WGS sequence"/>
</dbReference>
<feature type="transmembrane region" description="Helical" evidence="7">
    <location>
        <begin position="226"/>
        <end position="247"/>
    </location>
</feature>
<organism evidence="9 10">
    <name type="scientific">Roseburia intestinalis</name>
    <dbReference type="NCBI Taxonomy" id="166486"/>
    <lineage>
        <taxon>Bacteria</taxon>
        <taxon>Bacillati</taxon>
        <taxon>Bacillota</taxon>
        <taxon>Clostridia</taxon>
        <taxon>Lachnospirales</taxon>
        <taxon>Lachnospiraceae</taxon>
        <taxon>Roseburia</taxon>
    </lineage>
</organism>
<name>A0A1Q6S9H7_9FIRM</name>
<evidence type="ECO:0000256" key="1">
    <source>
        <dbReference type="ARBA" id="ARBA00004651"/>
    </source>
</evidence>
<comment type="caution">
    <text evidence="9">The sequence shown here is derived from an EMBL/GenBank/DDBJ whole genome shotgun (WGS) entry which is preliminary data.</text>
</comment>
<dbReference type="GeneID" id="61432748"/>
<evidence type="ECO:0000256" key="4">
    <source>
        <dbReference type="ARBA" id="ARBA00022692"/>
    </source>
</evidence>
<evidence type="ECO:0000259" key="8">
    <source>
        <dbReference type="PROSITE" id="PS50928"/>
    </source>
</evidence>
<reference evidence="9 10" key="1">
    <citation type="submission" date="2018-08" db="EMBL/GenBank/DDBJ databases">
        <title>A genome reference for cultivated species of the human gut microbiota.</title>
        <authorList>
            <person name="Zou Y."/>
            <person name="Xue W."/>
            <person name="Luo G."/>
        </authorList>
    </citation>
    <scope>NUCLEOTIDE SEQUENCE [LARGE SCALE GENOMIC DNA]</scope>
    <source>
        <strain evidence="9 10">AM37-1AC</strain>
    </source>
</reference>
<evidence type="ECO:0000313" key="10">
    <source>
        <dbReference type="Proteomes" id="UP000283513"/>
    </source>
</evidence>
<dbReference type="Gene3D" id="1.10.3720.10">
    <property type="entry name" value="MetI-like"/>
    <property type="match status" value="1"/>
</dbReference>
<feature type="domain" description="ABC transmembrane type-1" evidence="8">
    <location>
        <begin position="79"/>
        <end position="295"/>
    </location>
</feature>
<evidence type="ECO:0000256" key="3">
    <source>
        <dbReference type="ARBA" id="ARBA00022475"/>
    </source>
</evidence>
<evidence type="ECO:0000256" key="7">
    <source>
        <dbReference type="RuleBase" id="RU363032"/>
    </source>
</evidence>
<dbReference type="PROSITE" id="PS50928">
    <property type="entry name" value="ABC_TM1"/>
    <property type="match status" value="1"/>
</dbReference>
<dbReference type="PANTHER" id="PTHR43227:SF3">
    <property type="entry name" value="BINDING-PROTEIN-DEPENDENT TRANSPORT SYSTEMS INNER MEMBRANE COMPONENT"/>
    <property type="match status" value="1"/>
</dbReference>
<evidence type="ECO:0000256" key="6">
    <source>
        <dbReference type="ARBA" id="ARBA00023136"/>
    </source>
</evidence>
<gene>
    <name evidence="9" type="ORF">DW856_14075</name>
</gene>
<keyword evidence="6 7" id="KW-0472">Membrane</keyword>
<keyword evidence="4 7" id="KW-0812">Transmembrane</keyword>
<evidence type="ECO:0000256" key="5">
    <source>
        <dbReference type="ARBA" id="ARBA00022989"/>
    </source>
</evidence>
<evidence type="ECO:0000313" key="9">
    <source>
        <dbReference type="EMBL" id="RHC15173.1"/>
    </source>
</evidence>
<dbReference type="EMBL" id="QSHO01000013">
    <property type="protein sequence ID" value="RHC15173.1"/>
    <property type="molecule type" value="Genomic_DNA"/>
</dbReference>
<dbReference type="InterPro" id="IPR000515">
    <property type="entry name" value="MetI-like"/>
</dbReference>
<feature type="transmembrane region" description="Helical" evidence="7">
    <location>
        <begin position="116"/>
        <end position="133"/>
    </location>
</feature>
<dbReference type="InterPro" id="IPR035906">
    <property type="entry name" value="MetI-like_sf"/>
</dbReference>
<accession>A0A1Q6S9H7</accession>
<feature type="transmembrane region" description="Helical" evidence="7">
    <location>
        <begin position="193"/>
        <end position="214"/>
    </location>
</feature>
<feature type="transmembrane region" description="Helical" evidence="7">
    <location>
        <begin position="139"/>
        <end position="157"/>
    </location>
</feature>
<comment type="similarity">
    <text evidence="7">Belongs to the binding-protein-dependent transport system permease family.</text>
</comment>
<dbReference type="InterPro" id="IPR050809">
    <property type="entry name" value="UgpAE/MalFG_permease"/>
</dbReference>
<feature type="transmembrane region" description="Helical" evidence="7">
    <location>
        <begin position="86"/>
        <end position="104"/>
    </location>
</feature>
<evidence type="ECO:0000256" key="2">
    <source>
        <dbReference type="ARBA" id="ARBA00022448"/>
    </source>
</evidence>